<reference evidence="2 3" key="1">
    <citation type="journal article" date="2014" name="Genome Biol. Evol.">
        <title>Comparative genomics and transcriptomics analyses reveal divergent lifestyle features of nematode endoparasitic fungus Hirsutella minnesotensis.</title>
        <authorList>
            <person name="Lai Y."/>
            <person name="Liu K."/>
            <person name="Zhang X."/>
            <person name="Zhang X."/>
            <person name="Li K."/>
            <person name="Wang N."/>
            <person name="Shu C."/>
            <person name="Wu Y."/>
            <person name="Wang C."/>
            <person name="Bushley K.E."/>
            <person name="Xiang M."/>
            <person name="Liu X."/>
        </authorList>
    </citation>
    <scope>NUCLEOTIDE SEQUENCE [LARGE SCALE GENOMIC DNA]</scope>
    <source>
        <strain evidence="2 3">3608</strain>
    </source>
</reference>
<feature type="region of interest" description="Disordered" evidence="1">
    <location>
        <begin position="344"/>
        <end position="445"/>
    </location>
</feature>
<feature type="compositionally biased region" description="Pro residues" evidence="1">
    <location>
        <begin position="345"/>
        <end position="354"/>
    </location>
</feature>
<dbReference type="AlphaFoldDB" id="A0A0F7ZQK0"/>
<sequence length="445" mass="48602">MSSSSSAAHASPHLRKPLDSQIGAGGDMSMMFFVQPDCPSRFSHQDEHRIRGLNAETIARIFLPSPSWLLTAEYAPLRSDTDNSLPSIFFSLNLSIYGQPIVASEWTEQWFFMNGRVHPYALAWEVEQRDGLEADIGATLIYTMPALVVRDQGYQPILPRPFASMDNFPCVPPVVSFTGLVVGPGHSLLRQDLLPGLDAAQLKCCGFVQLSTYIAPGIPDKIPFKGFHPFQVFAIFPIHANPWATLCRKMAERRDSQFQPNIPFACTGKVAGLLHHRVMNHPPGSDRDYVFIVVPDSWTFLDKPTPSTAASAPFLSTPPKRQTSSASATFHDMLATCYSVATPATLPPPSPPPSASTSSSLDLVTPPQKRPCPNPANTPTKRPRLLQPALKPASSSSCEPETTRQASTSADASRPAHDSVVAHSSDSPTRPYRTRHPSKKAIETE</sequence>
<feature type="compositionally biased region" description="Polar residues" evidence="1">
    <location>
        <begin position="393"/>
        <end position="411"/>
    </location>
</feature>
<keyword evidence="3" id="KW-1185">Reference proteome</keyword>
<proteinExistence type="predicted"/>
<evidence type="ECO:0000313" key="3">
    <source>
        <dbReference type="Proteomes" id="UP000054481"/>
    </source>
</evidence>
<gene>
    <name evidence="2" type="ORF">HIM_12614</name>
</gene>
<dbReference type="EMBL" id="KQ031103">
    <property type="protein sequence ID" value="KJZ67998.1"/>
    <property type="molecule type" value="Genomic_DNA"/>
</dbReference>
<organism evidence="2 3">
    <name type="scientific">Hirsutella minnesotensis 3608</name>
    <dbReference type="NCBI Taxonomy" id="1043627"/>
    <lineage>
        <taxon>Eukaryota</taxon>
        <taxon>Fungi</taxon>
        <taxon>Dikarya</taxon>
        <taxon>Ascomycota</taxon>
        <taxon>Pezizomycotina</taxon>
        <taxon>Sordariomycetes</taxon>
        <taxon>Hypocreomycetidae</taxon>
        <taxon>Hypocreales</taxon>
        <taxon>Ophiocordycipitaceae</taxon>
        <taxon>Hirsutella</taxon>
    </lineage>
</organism>
<accession>A0A0F7ZQK0</accession>
<protein>
    <submittedName>
        <fullName evidence="2">Uncharacterized protein</fullName>
    </submittedName>
</protein>
<dbReference type="OrthoDB" id="5153349at2759"/>
<evidence type="ECO:0000313" key="2">
    <source>
        <dbReference type="EMBL" id="KJZ67998.1"/>
    </source>
</evidence>
<name>A0A0F7ZQK0_9HYPO</name>
<evidence type="ECO:0000256" key="1">
    <source>
        <dbReference type="SAM" id="MobiDB-lite"/>
    </source>
</evidence>
<dbReference type="Proteomes" id="UP000054481">
    <property type="component" value="Unassembled WGS sequence"/>
</dbReference>